<evidence type="ECO:0000256" key="2">
    <source>
        <dbReference type="ARBA" id="ARBA00022801"/>
    </source>
</evidence>
<gene>
    <name evidence="6" type="ORF">HY076_08305</name>
</gene>
<evidence type="ECO:0000256" key="3">
    <source>
        <dbReference type="ARBA" id="ARBA00023134"/>
    </source>
</evidence>
<name>A0A9D6LBT8_UNCEI</name>
<dbReference type="GO" id="GO:0016787">
    <property type="term" value="F:hydrolase activity"/>
    <property type="evidence" value="ECO:0007669"/>
    <property type="project" value="UniProtKB-KW"/>
</dbReference>
<dbReference type="PANTHER" id="PTHR43087:SF1">
    <property type="entry name" value="LAO_AO TRANSPORT SYSTEM ATPASE"/>
    <property type="match status" value="1"/>
</dbReference>
<dbReference type="EMBL" id="JACQAY010000274">
    <property type="protein sequence ID" value="MBI3540258.1"/>
    <property type="molecule type" value="Genomic_DNA"/>
</dbReference>
<keyword evidence="3" id="KW-0342">GTP-binding</keyword>
<evidence type="ECO:0000313" key="7">
    <source>
        <dbReference type="Proteomes" id="UP000807850"/>
    </source>
</evidence>
<comment type="caution">
    <text evidence="6">The sequence shown here is derived from an EMBL/GenBank/DDBJ whole genome shotgun (WGS) entry which is preliminary data.</text>
</comment>
<dbReference type="Proteomes" id="UP000807850">
    <property type="component" value="Unassembled WGS sequence"/>
</dbReference>
<keyword evidence="2" id="KW-0378">Hydrolase</keyword>
<dbReference type="InterPro" id="IPR003593">
    <property type="entry name" value="AAA+_ATPase"/>
</dbReference>
<accession>A0A9D6LBT8</accession>
<organism evidence="6 7">
    <name type="scientific">Eiseniibacteriota bacterium</name>
    <dbReference type="NCBI Taxonomy" id="2212470"/>
    <lineage>
        <taxon>Bacteria</taxon>
        <taxon>Candidatus Eiseniibacteriota</taxon>
    </lineage>
</organism>
<feature type="domain" description="AAA+ ATPase" evidence="5">
    <location>
        <begin position="36"/>
        <end position="144"/>
    </location>
</feature>
<evidence type="ECO:0000313" key="6">
    <source>
        <dbReference type="EMBL" id="MBI3540258.1"/>
    </source>
</evidence>
<dbReference type="InterPro" id="IPR052040">
    <property type="entry name" value="GTPase/Isobutyryl-CoA_mutase"/>
</dbReference>
<protein>
    <submittedName>
        <fullName evidence="6">ATP/GTP-binding protein</fullName>
    </submittedName>
</protein>
<dbReference type="AlphaFoldDB" id="A0A9D6LBT8"/>
<dbReference type="SMART" id="SM00382">
    <property type="entry name" value="AAA"/>
    <property type="match status" value="1"/>
</dbReference>
<dbReference type="SUPFAM" id="SSF52540">
    <property type="entry name" value="P-loop containing nucleoside triphosphate hydrolases"/>
    <property type="match status" value="1"/>
</dbReference>
<keyword evidence="4" id="KW-0143">Chaperone</keyword>
<reference evidence="6" key="1">
    <citation type="submission" date="2020-07" db="EMBL/GenBank/DDBJ databases">
        <title>Huge and variable diversity of episymbiotic CPR bacteria and DPANN archaea in groundwater ecosystems.</title>
        <authorList>
            <person name="He C.Y."/>
            <person name="Keren R."/>
            <person name="Whittaker M."/>
            <person name="Farag I.F."/>
            <person name="Doudna J."/>
            <person name="Cate J.H.D."/>
            <person name="Banfield J.F."/>
        </authorList>
    </citation>
    <scope>NUCLEOTIDE SEQUENCE</scope>
    <source>
        <strain evidence="6">NC_groundwater_928_Pr1_S-0.2um_72_17</strain>
    </source>
</reference>
<keyword evidence="1" id="KW-0547">Nucleotide-binding</keyword>
<proteinExistence type="predicted"/>
<dbReference type="Gene3D" id="3.40.50.300">
    <property type="entry name" value="P-loop containing nucleotide triphosphate hydrolases"/>
    <property type="match status" value="1"/>
</dbReference>
<dbReference type="PANTHER" id="PTHR43087">
    <property type="entry name" value="LYSINE/ARGININE/ORNITHINE TRANSPORT SYSTEM KINASE"/>
    <property type="match status" value="1"/>
</dbReference>
<evidence type="ECO:0000259" key="5">
    <source>
        <dbReference type="SMART" id="SM00382"/>
    </source>
</evidence>
<evidence type="ECO:0000256" key="4">
    <source>
        <dbReference type="ARBA" id="ARBA00023186"/>
    </source>
</evidence>
<dbReference type="Pfam" id="PF03308">
    <property type="entry name" value="MeaB"/>
    <property type="match status" value="1"/>
</dbReference>
<feature type="non-terminal residue" evidence="6">
    <location>
        <position position="147"/>
    </location>
</feature>
<dbReference type="InterPro" id="IPR027417">
    <property type="entry name" value="P-loop_NTPase"/>
</dbReference>
<dbReference type="GO" id="GO:0005525">
    <property type="term" value="F:GTP binding"/>
    <property type="evidence" value="ECO:0007669"/>
    <property type="project" value="UniProtKB-KW"/>
</dbReference>
<evidence type="ECO:0000256" key="1">
    <source>
        <dbReference type="ARBA" id="ARBA00022741"/>
    </source>
</evidence>
<sequence>MLAGDRVALARAISLIENETPQAAEVEDVCFRKSGRALRLGITGPPGAGKSTLVMRIAQEYRRRGETVAIVAVDPTSPFTGGALLGDRVRMAELAGDDGVFIRSMATRGSMGGLAVHTAQACDVLDAAGFARVVVETVGVGQSELEV</sequence>